<sequence>MKQRPQFFQLVPWPWRLAPWMVRLIALVLGCSLNWAICPDSALATTWYPVAETAQGQQQFVDIDSIKPLDWGHVRVGSYYIDRRSGQPQRTDYLTEYDCDRRRFRDVEFDGPVGSDRWMPVDPDPLNSAAMEYACAMIGQKKPAGVGS</sequence>
<evidence type="ECO:0000313" key="1">
    <source>
        <dbReference type="EMBL" id="MEP0947392.1"/>
    </source>
</evidence>
<reference evidence="1 2" key="1">
    <citation type="submission" date="2022-04" db="EMBL/GenBank/DDBJ databases">
        <title>Positive selection, recombination, and allopatry shape intraspecific diversity of widespread and dominant cyanobacteria.</title>
        <authorList>
            <person name="Wei J."/>
            <person name="Shu W."/>
            <person name="Hu C."/>
        </authorList>
    </citation>
    <scope>NUCLEOTIDE SEQUENCE [LARGE SCALE GENOMIC DNA]</scope>
    <source>
        <strain evidence="1 2">DQ-A4</strain>
    </source>
</reference>
<accession>A0ABV0K3P1</accession>
<gene>
    <name evidence="1" type="ORF">NC992_10955</name>
</gene>
<dbReference type="EMBL" id="JAMPKX010000003">
    <property type="protein sequence ID" value="MEP0947392.1"/>
    <property type="molecule type" value="Genomic_DNA"/>
</dbReference>
<keyword evidence="2" id="KW-1185">Reference proteome</keyword>
<protein>
    <submittedName>
        <fullName evidence="1">Uncharacterized protein</fullName>
    </submittedName>
</protein>
<evidence type="ECO:0000313" key="2">
    <source>
        <dbReference type="Proteomes" id="UP001482513"/>
    </source>
</evidence>
<dbReference type="Proteomes" id="UP001482513">
    <property type="component" value="Unassembled WGS sequence"/>
</dbReference>
<dbReference type="RefSeq" id="WP_348251284.1">
    <property type="nucleotide sequence ID" value="NZ_JAMPKX010000003.1"/>
</dbReference>
<organism evidence="1 2">
    <name type="scientific">Leptolyngbya subtilissima DQ-A4</name>
    <dbReference type="NCBI Taxonomy" id="2933933"/>
    <lineage>
        <taxon>Bacteria</taxon>
        <taxon>Bacillati</taxon>
        <taxon>Cyanobacteriota</taxon>
        <taxon>Cyanophyceae</taxon>
        <taxon>Leptolyngbyales</taxon>
        <taxon>Leptolyngbyaceae</taxon>
        <taxon>Leptolyngbya group</taxon>
        <taxon>Leptolyngbya</taxon>
    </lineage>
</organism>
<name>A0ABV0K3P1_9CYAN</name>
<proteinExistence type="predicted"/>
<comment type="caution">
    <text evidence="1">The sequence shown here is derived from an EMBL/GenBank/DDBJ whole genome shotgun (WGS) entry which is preliminary data.</text>
</comment>